<evidence type="ECO:0000313" key="2">
    <source>
        <dbReference type="Proteomes" id="UP000078387"/>
    </source>
</evidence>
<dbReference type="VEuPathDB" id="AmoebaDB:EHI7A_020920"/>
<protein>
    <submittedName>
        <fullName evidence="1">Uncharacterized protein</fullName>
    </submittedName>
</protein>
<proteinExistence type="predicted"/>
<comment type="caution">
    <text evidence="1">The sequence shown here is derived from an EMBL/GenBank/DDBJ whole genome shotgun (WGS) entry which is preliminary data.</text>
</comment>
<dbReference type="VEuPathDB" id="AmoebaDB:KM1_047080"/>
<accession>A0A5K1VHN1</accession>
<dbReference type="VEuPathDB" id="AmoebaDB:EHI5A_040020"/>
<dbReference type="AlphaFoldDB" id="A0A5K1VHN1"/>
<dbReference type="VEuPathDB" id="AmoebaDB:EHI8A_017680"/>
<dbReference type="VEuPathDB" id="AmoebaDB:EHI_086000"/>
<gene>
    <name evidence="1" type="ORF">CL6EHI_086000</name>
</gene>
<name>A0A5K1VHN1_ENTHI</name>
<dbReference type="EMBL" id="BDEQ01000001">
    <property type="protein sequence ID" value="GAT95736.1"/>
    <property type="molecule type" value="Genomic_DNA"/>
</dbReference>
<reference evidence="1 2" key="1">
    <citation type="submission" date="2016-05" db="EMBL/GenBank/DDBJ databases">
        <title>First whole genome sequencing of Entamoeba histolytica HM1:IMSS-clone-6.</title>
        <authorList>
            <person name="Mukherjee Avik.K."/>
            <person name="Izumyama S."/>
            <person name="Nakada-Tsukui K."/>
            <person name="Nozaki T."/>
        </authorList>
    </citation>
    <scope>NUCLEOTIDE SEQUENCE [LARGE SCALE GENOMIC DNA]</scope>
    <source>
        <strain evidence="1 2">HM1:IMSS clone 6</strain>
    </source>
</reference>
<organism evidence="1 2">
    <name type="scientific">Entamoeba histolytica</name>
    <dbReference type="NCBI Taxonomy" id="5759"/>
    <lineage>
        <taxon>Eukaryota</taxon>
        <taxon>Amoebozoa</taxon>
        <taxon>Evosea</taxon>
        <taxon>Archamoebae</taxon>
        <taxon>Mastigamoebida</taxon>
        <taxon>Entamoebidae</taxon>
        <taxon>Entamoeba</taxon>
    </lineage>
</organism>
<dbReference type="OMA" id="MERAACK"/>
<evidence type="ECO:0000313" key="1">
    <source>
        <dbReference type="EMBL" id="GAT95736.1"/>
    </source>
</evidence>
<dbReference type="Proteomes" id="UP000078387">
    <property type="component" value="Unassembled WGS sequence"/>
</dbReference>
<sequence length="180" mass="20958">MNMVNNNKRRRYRLTNNLCDAYAFLLALLSKSCSIKVSKPRHKTMITHEFIKISEIVFGNGDGIDVSAFVKLREEELVNDFVKKGLQEQRAKRRMQDQRRLECFHLVIDILSEKNIFVSCEIEENAGIDGKINIFQNQQLVYSNESIKKYGPFVTDYIQNKLGTMKTVLFNVGELYRLLN</sequence>